<comment type="similarity">
    <text evidence="2">Belongs to the multi antimicrobial extrusion (MATE) (TC 2.A.66.1) family. MepA subfamily.</text>
</comment>
<dbReference type="RefSeq" id="WP_187426208.1">
    <property type="nucleotide sequence ID" value="NZ_CP060636.1"/>
</dbReference>
<dbReference type="GO" id="GO:0005886">
    <property type="term" value="C:plasma membrane"/>
    <property type="evidence" value="ECO:0007669"/>
    <property type="project" value="UniProtKB-SubCell"/>
</dbReference>
<evidence type="ECO:0000256" key="9">
    <source>
        <dbReference type="ARBA" id="ARBA00023251"/>
    </source>
</evidence>
<feature type="transmembrane region" description="Helical" evidence="10">
    <location>
        <begin position="320"/>
        <end position="343"/>
    </location>
</feature>
<keyword evidence="12" id="KW-1185">Reference proteome</keyword>
<dbReference type="GO" id="GO:0046677">
    <property type="term" value="P:response to antibiotic"/>
    <property type="evidence" value="ECO:0007669"/>
    <property type="project" value="UniProtKB-KW"/>
</dbReference>
<feature type="transmembrane region" description="Helical" evidence="10">
    <location>
        <begin position="426"/>
        <end position="444"/>
    </location>
</feature>
<proteinExistence type="inferred from homology"/>
<dbReference type="EMBL" id="CP060636">
    <property type="protein sequence ID" value="QNM11852.1"/>
    <property type="molecule type" value="Genomic_DNA"/>
</dbReference>
<dbReference type="PANTHER" id="PTHR43823:SF3">
    <property type="entry name" value="MULTIDRUG EXPORT PROTEIN MEPA"/>
    <property type="match status" value="1"/>
</dbReference>
<evidence type="ECO:0000256" key="2">
    <source>
        <dbReference type="ARBA" id="ARBA00008417"/>
    </source>
</evidence>
<dbReference type="Proteomes" id="UP000515856">
    <property type="component" value="Chromosome"/>
</dbReference>
<dbReference type="Pfam" id="PF01554">
    <property type="entry name" value="MatE"/>
    <property type="match status" value="2"/>
</dbReference>
<dbReference type="GO" id="GO:0042910">
    <property type="term" value="F:xenobiotic transmembrane transporter activity"/>
    <property type="evidence" value="ECO:0007669"/>
    <property type="project" value="InterPro"/>
</dbReference>
<feature type="transmembrane region" description="Helical" evidence="10">
    <location>
        <begin position="363"/>
        <end position="384"/>
    </location>
</feature>
<sequence>MMEKNDFTKGKISRNILNLAVPMTLAQLINVLYNIIDRVYIGRLPHVASHALAGVGITFPIITIVIAFANLIGMGGAPLFSIERGKNNQSKAEEIMGNSFALLIICGIILTIVIFLFKEPILYLFGASDTIFSYANDYISIYLCGSIFVMISLGMNSFINAQGFGKTGMYTVLIGAILNLVLDPLFIFVFDLGVKGAAIATIISQFVSALWVLYFLSGGDTIIKLKRESMHLKLCLVKEIITLGMSGFVMAITNSLVQIVCNATLQQYGGDIYISVMTVLNSIREVITMPVSGITNGSQPVMSFNYGAGCFRRVKKCIRFMSVVCVSYMVIMWLITLAIPDIFIKIFNDDALLLEKGVPAVRLYYFGYFMMAFQFCGQSSFVALNKSRQAIFFSLFRKVIIVVPLTLWLPTIPSLGVMGVFLAEPISNFIGGSASFLTMLVSVYRKLPARDDRIASLEEMSMVQ</sequence>
<evidence type="ECO:0000256" key="1">
    <source>
        <dbReference type="ARBA" id="ARBA00004651"/>
    </source>
</evidence>
<organism evidence="11 12">
    <name type="scientific">[Eubacterium] hominis</name>
    <dbReference type="NCBI Taxonomy" id="2764325"/>
    <lineage>
        <taxon>Bacteria</taxon>
        <taxon>Bacillati</taxon>
        <taxon>Bacillota</taxon>
        <taxon>Erysipelotrichia</taxon>
        <taxon>Erysipelotrichales</taxon>
        <taxon>Erysipelotrichaceae</taxon>
        <taxon>Amedibacillus</taxon>
    </lineage>
</organism>
<dbReference type="PANTHER" id="PTHR43823">
    <property type="entry name" value="SPORULATION PROTEIN YKVU"/>
    <property type="match status" value="1"/>
</dbReference>
<feature type="transmembrane region" description="Helical" evidence="10">
    <location>
        <begin position="396"/>
        <end position="420"/>
    </location>
</feature>
<comment type="subcellular location">
    <subcellularLocation>
        <location evidence="1">Cell membrane</location>
        <topology evidence="1">Multi-pass membrane protein</topology>
    </subcellularLocation>
</comment>
<keyword evidence="6 10" id="KW-0812">Transmembrane</keyword>
<feature type="transmembrane region" description="Helical" evidence="10">
    <location>
        <begin position="196"/>
        <end position="217"/>
    </location>
</feature>
<feature type="transmembrane region" description="Helical" evidence="10">
    <location>
        <begin position="170"/>
        <end position="190"/>
    </location>
</feature>
<dbReference type="InterPro" id="IPR045070">
    <property type="entry name" value="MATE_MepA-like"/>
</dbReference>
<accession>A0A7G9GM20</accession>
<evidence type="ECO:0000256" key="3">
    <source>
        <dbReference type="ARBA" id="ARBA00022106"/>
    </source>
</evidence>
<reference evidence="11 12" key="1">
    <citation type="submission" date="2020-08" db="EMBL/GenBank/DDBJ databases">
        <authorList>
            <person name="Liu C."/>
            <person name="Sun Q."/>
        </authorList>
    </citation>
    <scope>NUCLEOTIDE SEQUENCE [LARGE SCALE GENOMIC DNA]</scope>
    <source>
        <strain evidence="11 12">NSJ-61</strain>
    </source>
</reference>
<feature type="transmembrane region" description="Helical" evidence="10">
    <location>
        <begin position="138"/>
        <end position="158"/>
    </location>
</feature>
<name>A0A7G9GM20_9FIRM</name>
<dbReference type="PIRSF" id="PIRSF006603">
    <property type="entry name" value="DinF"/>
    <property type="match status" value="1"/>
</dbReference>
<feature type="transmembrane region" description="Helical" evidence="10">
    <location>
        <begin position="16"/>
        <end position="36"/>
    </location>
</feature>
<feature type="transmembrane region" description="Helical" evidence="10">
    <location>
        <begin position="100"/>
        <end position="118"/>
    </location>
</feature>
<evidence type="ECO:0000256" key="10">
    <source>
        <dbReference type="SAM" id="Phobius"/>
    </source>
</evidence>
<protein>
    <recommendedName>
        <fullName evidence="3">Multidrug export protein MepA</fullName>
    </recommendedName>
</protein>
<keyword evidence="8 10" id="KW-0472">Membrane</keyword>
<keyword evidence="5" id="KW-1003">Cell membrane</keyword>
<keyword evidence="4" id="KW-0813">Transport</keyword>
<dbReference type="InterPro" id="IPR048279">
    <property type="entry name" value="MdtK-like"/>
</dbReference>
<dbReference type="InterPro" id="IPR051327">
    <property type="entry name" value="MATE_MepA_subfamily"/>
</dbReference>
<dbReference type="GO" id="GO:0015297">
    <property type="term" value="F:antiporter activity"/>
    <property type="evidence" value="ECO:0007669"/>
    <property type="project" value="InterPro"/>
</dbReference>
<dbReference type="InterPro" id="IPR002528">
    <property type="entry name" value="MATE_fam"/>
</dbReference>
<keyword evidence="9" id="KW-0046">Antibiotic resistance</keyword>
<evidence type="ECO:0000256" key="6">
    <source>
        <dbReference type="ARBA" id="ARBA00022692"/>
    </source>
</evidence>
<dbReference type="AlphaFoldDB" id="A0A7G9GM20"/>
<evidence type="ECO:0000256" key="7">
    <source>
        <dbReference type="ARBA" id="ARBA00022989"/>
    </source>
</evidence>
<dbReference type="CDD" id="cd13143">
    <property type="entry name" value="MATE_MepA_like"/>
    <property type="match status" value="1"/>
</dbReference>
<evidence type="ECO:0000256" key="8">
    <source>
        <dbReference type="ARBA" id="ARBA00023136"/>
    </source>
</evidence>
<evidence type="ECO:0000256" key="4">
    <source>
        <dbReference type="ARBA" id="ARBA00022448"/>
    </source>
</evidence>
<evidence type="ECO:0000313" key="11">
    <source>
        <dbReference type="EMBL" id="QNM11852.1"/>
    </source>
</evidence>
<evidence type="ECO:0000313" key="12">
    <source>
        <dbReference type="Proteomes" id="UP000515856"/>
    </source>
</evidence>
<gene>
    <name evidence="11" type="ORF">H9Q80_16645</name>
</gene>
<dbReference type="NCBIfam" id="TIGR00797">
    <property type="entry name" value="matE"/>
    <property type="match status" value="1"/>
</dbReference>
<dbReference type="KEGG" id="ehn:H9Q80_16645"/>
<evidence type="ECO:0000256" key="5">
    <source>
        <dbReference type="ARBA" id="ARBA00022475"/>
    </source>
</evidence>
<keyword evidence="7 10" id="KW-1133">Transmembrane helix</keyword>
<feature type="transmembrane region" description="Helical" evidence="10">
    <location>
        <begin position="56"/>
        <end position="80"/>
    </location>
</feature>